<comment type="caution">
    <text evidence="1">The sequence shown here is derived from an EMBL/GenBank/DDBJ whole genome shotgun (WGS) entry which is preliminary data.</text>
</comment>
<dbReference type="GO" id="GO:0008168">
    <property type="term" value="F:methyltransferase activity"/>
    <property type="evidence" value="ECO:0007669"/>
    <property type="project" value="UniProtKB-KW"/>
</dbReference>
<protein>
    <submittedName>
        <fullName evidence="1">Class I SAM-dependent methyltransferase</fullName>
    </submittedName>
</protein>
<gene>
    <name evidence="1" type="ORF">ACFS6H_14855</name>
</gene>
<reference evidence="2" key="1">
    <citation type="journal article" date="2019" name="Int. J. Syst. Evol. Microbiol.">
        <title>The Global Catalogue of Microorganisms (GCM) 10K type strain sequencing project: providing services to taxonomists for standard genome sequencing and annotation.</title>
        <authorList>
            <consortium name="The Broad Institute Genomics Platform"/>
            <consortium name="The Broad Institute Genome Sequencing Center for Infectious Disease"/>
            <person name="Wu L."/>
            <person name="Ma J."/>
        </authorList>
    </citation>
    <scope>NUCLEOTIDE SEQUENCE [LARGE SCALE GENOMIC DNA]</scope>
    <source>
        <strain evidence="2">KCTC 23299</strain>
    </source>
</reference>
<keyword evidence="1" id="KW-0489">Methyltransferase</keyword>
<proteinExistence type="predicted"/>
<dbReference type="GO" id="GO:0032259">
    <property type="term" value="P:methylation"/>
    <property type="evidence" value="ECO:0007669"/>
    <property type="project" value="UniProtKB-KW"/>
</dbReference>
<dbReference type="EMBL" id="JBHUOZ010000003">
    <property type="protein sequence ID" value="MFD2921002.1"/>
    <property type="molecule type" value="Genomic_DNA"/>
</dbReference>
<dbReference type="InterPro" id="IPR019410">
    <property type="entry name" value="Methyltransf_16"/>
</dbReference>
<evidence type="ECO:0000313" key="1">
    <source>
        <dbReference type="EMBL" id="MFD2921002.1"/>
    </source>
</evidence>
<sequence length="204" mass="23119">MQQAFLTRKFQFGEQSVVLALPDMDMLKTQWQQGLQPAEDFPFWAKLWPAALGVCTFLTRYPDYIKNKRVLELAAGLGLPSLVAARQAATVVSSDYAMDCLPYLQQSVLLNGLDNVQVRLIDWNKLPADLVVDTVILSDINYDPSVFPQLELLFNQLLQQGITIILSTPQRLMGKPFLMSFMPFCVFMETVTADEQEISVFVYQ</sequence>
<dbReference type="PANTHER" id="PTHR14614">
    <property type="entry name" value="HEPATOCELLULAR CARCINOMA-ASSOCIATED ANTIGEN"/>
    <property type="match status" value="1"/>
</dbReference>
<dbReference type="Pfam" id="PF10294">
    <property type="entry name" value="Methyltransf_16"/>
    <property type="match status" value="1"/>
</dbReference>
<organism evidence="1 2">
    <name type="scientific">Terrimonas rubra</name>
    <dbReference type="NCBI Taxonomy" id="1035890"/>
    <lineage>
        <taxon>Bacteria</taxon>
        <taxon>Pseudomonadati</taxon>
        <taxon>Bacteroidota</taxon>
        <taxon>Chitinophagia</taxon>
        <taxon>Chitinophagales</taxon>
        <taxon>Chitinophagaceae</taxon>
        <taxon>Terrimonas</taxon>
    </lineage>
</organism>
<dbReference type="InterPro" id="IPR029063">
    <property type="entry name" value="SAM-dependent_MTases_sf"/>
</dbReference>
<accession>A0ABW6AAN3</accession>
<evidence type="ECO:0000313" key="2">
    <source>
        <dbReference type="Proteomes" id="UP001597511"/>
    </source>
</evidence>
<dbReference type="Gene3D" id="3.40.50.150">
    <property type="entry name" value="Vaccinia Virus protein VP39"/>
    <property type="match status" value="1"/>
</dbReference>
<dbReference type="CDD" id="cd02440">
    <property type="entry name" value="AdoMet_MTases"/>
    <property type="match status" value="1"/>
</dbReference>
<keyword evidence="1" id="KW-0808">Transferase</keyword>
<dbReference type="RefSeq" id="WP_386100456.1">
    <property type="nucleotide sequence ID" value="NZ_JBHUOZ010000003.1"/>
</dbReference>
<name>A0ABW6AAN3_9BACT</name>
<dbReference type="Proteomes" id="UP001597511">
    <property type="component" value="Unassembled WGS sequence"/>
</dbReference>
<keyword evidence="2" id="KW-1185">Reference proteome</keyword>
<dbReference type="SUPFAM" id="SSF53335">
    <property type="entry name" value="S-adenosyl-L-methionine-dependent methyltransferases"/>
    <property type="match status" value="1"/>
</dbReference>